<evidence type="ECO:0000313" key="2">
    <source>
        <dbReference type="Proteomes" id="UP000028411"/>
    </source>
</evidence>
<dbReference type="EMBL" id="JFHR01000029">
    <property type="protein sequence ID" value="KEQ53088.1"/>
    <property type="molecule type" value="Genomic_DNA"/>
</dbReference>
<name>A0A081RD15_SPHCR</name>
<dbReference type="AlphaFoldDB" id="A0A081RD15"/>
<comment type="caution">
    <text evidence="1">The sequence shown here is derived from an EMBL/GenBank/DDBJ whole genome shotgun (WGS) entry which is preliminary data.</text>
</comment>
<organism evidence="1 2">
    <name type="scientific">Sphingobium chlorophenolicum</name>
    <dbReference type="NCBI Taxonomy" id="46429"/>
    <lineage>
        <taxon>Bacteria</taxon>
        <taxon>Pseudomonadati</taxon>
        <taxon>Pseudomonadota</taxon>
        <taxon>Alphaproteobacteria</taxon>
        <taxon>Sphingomonadales</taxon>
        <taxon>Sphingomonadaceae</taxon>
        <taxon>Sphingobium</taxon>
    </lineage>
</organism>
<sequence>MLFPLPLAGGVDQSHVPLIEGVGWRNLSNRALPLAQKSCATPLQQQNGYYGSNCAAENWVASSAARCRSAPISRTSCAVN</sequence>
<proteinExistence type="predicted"/>
<accession>A0A081RD15</accession>
<protein>
    <submittedName>
        <fullName evidence="1">Uncharacterized protein</fullName>
    </submittedName>
</protein>
<dbReference type="Proteomes" id="UP000028411">
    <property type="component" value="Unassembled WGS sequence"/>
</dbReference>
<reference evidence="1 2" key="1">
    <citation type="submission" date="2014-02" db="EMBL/GenBank/DDBJ databases">
        <title>Whole genome sequence of Sphingobium chlorophenolicum NBRC 16172.</title>
        <authorList>
            <person name="Gan H.M."/>
            <person name="Gan H.Y."/>
            <person name="Chew T.H."/>
            <person name="Savka M.A."/>
        </authorList>
    </citation>
    <scope>NUCLEOTIDE SEQUENCE [LARGE SCALE GENOMIC DNA]</scope>
    <source>
        <strain evidence="1 2">NBRC 16172</strain>
    </source>
</reference>
<evidence type="ECO:0000313" key="1">
    <source>
        <dbReference type="EMBL" id="KEQ53088.1"/>
    </source>
</evidence>
<gene>
    <name evidence="1" type="ORF">BV95_02612</name>
</gene>